<evidence type="ECO:0000313" key="3">
    <source>
        <dbReference type="EMBL" id="TCK18950.1"/>
    </source>
</evidence>
<dbReference type="Gene3D" id="1.10.575.10">
    <property type="entry name" value="P1 Nuclease"/>
    <property type="match status" value="1"/>
</dbReference>
<organism evidence="3 4">
    <name type="scientific">Thiogranum longum</name>
    <dbReference type="NCBI Taxonomy" id="1537524"/>
    <lineage>
        <taxon>Bacteria</taxon>
        <taxon>Pseudomonadati</taxon>
        <taxon>Pseudomonadota</taxon>
        <taxon>Gammaproteobacteria</taxon>
        <taxon>Chromatiales</taxon>
        <taxon>Ectothiorhodospiraceae</taxon>
        <taxon>Thiogranum</taxon>
    </lineage>
</organism>
<evidence type="ECO:0000256" key="2">
    <source>
        <dbReference type="SAM" id="SignalP"/>
    </source>
</evidence>
<feature type="compositionally biased region" description="Low complexity" evidence="1">
    <location>
        <begin position="366"/>
        <end position="377"/>
    </location>
</feature>
<keyword evidence="2" id="KW-0732">Signal</keyword>
<protein>
    <recommendedName>
        <fullName evidence="5">Lipoprotein</fullName>
    </recommendedName>
</protein>
<dbReference type="Proteomes" id="UP000295707">
    <property type="component" value="Unassembled WGS sequence"/>
</dbReference>
<dbReference type="EMBL" id="SMFX01000001">
    <property type="protein sequence ID" value="TCK18950.1"/>
    <property type="molecule type" value="Genomic_DNA"/>
</dbReference>
<dbReference type="InterPro" id="IPR008947">
    <property type="entry name" value="PLipase_C/P1_nuclease_dom_sf"/>
</dbReference>
<reference evidence="3 4" key="1">
    <citation type="submission" date="2019-03" db="EMBL/GenBank/DDBJ databases">
        <title>Genomic Encyclopedia of Type Strains, Phase IV (KMG-IV): sequencing the most valuable type-strain genomes for metagenomic binning, comparative biology and taxonomic classification.</title>
        <authorList>
            <person name="Goeker M."/>
        </authorList>
    </citation>
    <scope>NUCLEOTIDE SEQUENCE [LARGE SCALE GENOMIC DNA]</scope>
    <source>
        <strain evidence="3 4">DSM 19610</strain>
    </source>
</reference>
<keyword evidence="4" id="KW-1185">Reference proteome</keyword>
<name>A0A4R1HFF9_9GAMM</name>
<accession>A0A4R1HFF9</accession>
<feature type="region of interest" description="Disordered" evidence="1">
    <location>
        <begin position="363"/>
        <end position="385"/>
    </location>
</feature>
<proteinExistence type="predicted"/>
<evidence type="ECO:0000313" key="4">
    <source>
        <dbReference type="Proteomes" id="UP000295707"/>
    </source>
</evidence>
<feature type="chain" id="PRO_5020731368" description="Lipoprotein" evidence="2">
    <location>
        <begin position="23"/>
        <end position="794"/>
    </location>
</feature>
<comment type="caution">
    <text evidence="3">The sequence shown here is derived from an EMBL/GenBank/DDBJ whole genome shotgun (WGS) entry which is preliminary data.</text>
</comment>
<dbReference type="GO" id="GO:0016788">
    <property type="term" value="F:hydrolase activity, acting on ester bonds"/>
    <property type="evidence" value="ECO:0007669"/>
    <property type="project" value="InterPro"/>
</dbReference>
<evidence type="ECO:0008006" key="5">
    <source>
        <dbReference type="Google" id="ProtNLM"/>
    </source>
</evidence>
<gene>
    <name evidence="3" type="ORF">DFR30_2238</name>
</gene>
<feature type="signal peptide" evidence="2">
    <location>
        <begin position="1"/>
        <end position="22"/>
    </location>
</feature>
<dbReference type="AlphaFoldDB" id="A0A4R1HFF9"/>
<sequence length="794" mass="86788">MDIKLIPWLPVVFALVSNCATAYEIETHGLMTYEAFAASSLNVNESITRLGITDTNDSNPFGEDYFDVAGVKVGKRAINEGNFQFSIFENELGVGQSERLKIQGWLMSGAIREDDTVPLPFPCLIKADNPQDDPYGNNVTRVFNHFYDPVNNRELTVVNSLGETAVNWALGSNDAFATPPPDNSGRRNHFTVRDAREAMFRALTGQRLTDPKENIGPGNTGSAPNNAAEAEAFRKAYWATTFRALGDVMHLIEDMAQPQHTRNDQHSGACFEFIEAAVTGRESVYEFRVNDRLLGSSLQDSATSSGTQLDGLVYNGYPIPSFNRYPDFFSTQPGGDVTAGRGLADYSNRGFFTVRSLPRSFSNTLNNYQNPPNDPNNSFYAESLEKPNPNDFAESRYLEGDVDDTLTNTATRIPLVVEGLLRAELVNEDVPAAETHGYLLDSRIYDAIADLLVPRGVAYSAGFLNYFFRGRLEVRPSPAGIYALLDHAATNQANDGFSTVKLQLRNATADINDGTGVYPQEMTNGTLFAVAKFRRNPCYQPDLSGEVDTSGSTINGCSTTPNPAAVEEIVVSEPLGNQSLSRTQRVDFVFDFSKNPIPLQATDLFLQVVYRGKLGTEDDAVVVETVDLFEPTYISIVNSSDFKIENSVITPVDDVAVDSFTVGGLQVGFSETSNETLSGLSALPVGNFIRLAILTDTSPFILTIRGEMTSGLVVNRVKSWLARTAQRATDGSFNPSPLNALGQPYRGTNWHNLYAFYTISADTTQSTDFSPMAGAPFAVNPLPLDMDIFNPAAP</sequence>
<dbReference type="SUPFAM" id="SSF48537">
    <property type="entry name" value="Phospholipase C/P1 nuclease"/>
    <property type="match status" value="1"/>
</dbReference>
<evidence type="ECO:0000256" key="1">
    <source>
        <dbReference type="SAM" id="MobiDB-lite"/>
    </source>
</evidence>